<evidence type="ECO:0000313" key="2">
    <source>
        <dbReference type="EMBL" id="AKR17276.1"/>
    </source>
</evidence>
<name>A0A162GTJ2_9ABAC</name>
<evidence type="ECO:0000259" key="1">
    <source>
        <dbReference type="PROSITE" id="PS50181"/>
    </source>
</evidence>
<protein>
    <recommendedName>
        <fullName evidence="1">F-box domain-containing protein</fullName>
    </recommendedName>
</protein>
<proteinExistence type="predicted"/>
<reference evidence="2" key="1">
    <citation type="submission" date="2017-04" db="EMBL/GenBank/DDBJ databases">
        <title>Complete genome sequence of Urbanus proteus nucleopolyhedrovirus (UrprNPV).</title>
        <authorList>
            <person name="Santos E.R."/>
            <person name="Melo F.L."/>
            <person name="Sosa-Gomez D.R."/>
            <person name="Ribeiro B.M."/>
            <person name="Ardisson-Araujo D.M.P."/>
        </authorList>
    </citation>
    <scope>NUCLEOTIDE SEQUENCE [LARGE SCALE GENOMIC DNA]</scope>
    <source>
        <strain evidence="2">Southern Brazil</strain>
    </source>
</reference>
<evidence type="ECO:0000313" key="3">
    <source>
        <dbReference type="Proteomes" id="UP000201861"/>
    </source>
</evidence>
<keyword evidence="3" id="KW-1185">Reference proteome</keyword>
<dbReference type="EMBL" id="KR011717">
    <property type="protein sequence ID" value="AKR17276.1"/>
    <property type="molecule type" value="Genomic_DNA"/>
</dbReference>
<dbReference type="InterPro" id="IPR001810">
    <property type="entry name" value="F-box_dom"/>
</dbReference>
<dbReference type="RefSeq" id="YP_009249988.1">
    <property type="nucleotide sequence ID" value="NC_029997.2"/>
</dbReference>
<organism evidence="2 3">
    <name type="scientific">Urbanus proteus nucleopolyhedrovirus</name>
    <dbReference type="NCBI Taxonomy" id="1675866"/>
    <lineage>
        <taxon>Viruses</taxon>
        <taxon>Viruses incertae sedis</taxon>
        <taxon>Naldaviricetes</taxon>
        <taxon>Lefavirales</taxon>
        <taxon>Baculoviridae</taxon>
        <taxon>Alphabaculovirus</taxon>
        <taxon>Alphabaculovirus urprotei</taxon>
    </lineage>
</organism>
<accession>A0A162GTJ2</accession>
<dbReference type="GeneID" id="27429892"/>
<dbReference type="KEGG" id="vg:27429892"/>
<sequence>MYRRRPHCYCEDCLMVSLFGNEHSETKAKRDYEYSSIRPDVVSKRLVEKDESIIQKKLQLNMKQLPAELQLKILKYLPLYNFLSLSPLKATHDEMNETYKYCDVKYANFDDYFIHKSIYHVRLCDFNKNSDNKIQTYQVMDNKHWRMFNLYCKLDEIYYEDLYDNYAGFKVLRDEYKIFVSEIDEWEYQNYNNGACVVKKIKKSFAVSDKFVPSILRKRKIPKLTHDDWDYSTDEEYDDEMCTIKKQKKSFTRIFMKGPFKKYQLCKLTYFYLNGKFYNPCKYLNDYCVNEEQVKNELRINFKNKKNYIIEQYFLINSQLINKCNIYDDFKPNPEELNQLVDNDDTRLCDDHSELFHDDFKNNEYFFPLFNEKHDHPIYYYK</sequence>
<dbReference type="PROSITE" id="PS50181">
    <property type="entry name" value="FBOX"/>
    <property type="match status" value="1"/>
</dbReference>
<feature type="domain" description="F-box" evidence="1">
    <location>
        <begin position="59"/>
        <end position="86"/>
    </location>
</feature>
<dbReference type="Proteomes" id="UP000201861">
    <property type="component" value="Segment"/>
</dbReference>